<evidence type="ECO:0000313" key="3">
    <source>
        <dbReference type="Proteomes" id="UP000198417"/>
    </source>
</evidence>
<feature type="region of interest" description="Disordered" evidence="1">
    <location>
        <begin position="1"/>
        <end position="44"/>
    </location>
</feature>
<name>A0A238ZY66_9RHOB</name>
<gene>
    <name evidence="2" type="ORF">SAMN06265370_1495</name>
</gene>
<keyword evidence="3" id="KW-1185">Reference proteome</keyword>
<evidence type="ECO:0000256" key="1">
    <source>
        <dbReference type="SAM" id="MobiDB-lite"/>
    </source>
</evidence>
<organism evidence="2 3">
    <name type="scientific">Puniceibacterium sediminis</name>
    <dbReference type="NCBI Taxonomy" id="1608407"/>
    <lineage>
        <taxon>Bacteria</taxon>
        <taxon>Pseudomonadati</taxon>
        <taxon>Pseudomonadota</taxon>
        <taxon>Alphaproteobacteria</taxon>
        <taxon>Rhodobacterales</taxon>
        <taxon>Paracoccaceae</taxon>
        <taxon>Puniceibacterium</taxon>
    </lineage>
</organism>
<proteinExistence type="predicted"/>
<dbReference type="EMBL" id="FZNN01000049">
    <property type="protein sequence ID" value="SNR88199.1"/>
    <property type="molecule type" value="Genomic_DNA"/>
</dbReference>
<sequence length="44" mass="4883">MSKKTSPGKIGRDAGTGRYIPVREAERRPSTTVVETRPKPKKSK</sequence>
<dbReference type="Proteomes" id="UP000198417">
    <property type="component" value="Unassembled WGS sequence"/>
</dbReference>
<accession>A0A238ZY66</accession>
<protein>
    <submittedName>
        <fullName evidence="2">Uncharacterized protein</fullName>
    </submittedName>
</protein>
<evidence type="ECO:0000313" key="2">
    <source>
        <dbReference type="EMBL" id="SNR88199.1"/>
    </source>
</evidence>
<reference evidence="2 3" key="1">
    <citation type="submission" date="2017-06" db="EMBL/GenBank/DDBJ databases">
        <authorList>
            <person name="Kim H.J."/>
            <person name="Triplett B.A."/>
        </authorList>
    </citation>
    <scope>NUCLEOTIDE SEQUENCE [LARGE SCALE GENOMIC DNA]</scope>
    <source>
        <strain evidence="2 3">DSM 29052</strain>
    </source>
</reference>
<dbReference type="AlphaFoldDB" id="A0A238ZY66"/>